<sequence>MKCWKCSAENTLRRALGEFRGRKLAIWDLDYVIEAGRRIVNITEEKMLRRDGKRFVPQYEVVPALRLTRTIGAEYTILFSDKRNDYYELYLLEKNHLFTKYVDVNLYGTLLVAGDLDDLRRTYFQRYFREYYLEHQDDLARLDNKLVMSVI</sequence>
<proteinExistence type="predicted"/>
<dbReference type="eggNOG" id="arCOG10366">
    <property type="taxonomic scope" value="Archaea"/>
</dbReference>
<dbReference type="KEGG" id="ast:Asulf_01184"/>
<dbReference type="EMBL" id="CP005290">
    <property type="protein sequence ID" value="AGK61183.1"/>
    <property type="molecule type" value="Genomic_DNA"/>
</dbReference>
<protein>
    <submittedName>
        <fullName evidence="1">Uncharacterized protein</fullName>
    </submittedName>
</protein>
<evidence type="ECO:0000313" key="1">
    <source>
        <dbReference type="EMBL" id="AGK61183.1"/>
    </source>
</evidence>
<reference evidence="1 2" key="1">
    <citation type="journal article" date="2013" name="Genome Announc.">
        <title>Complete Genome Sequence of the Thermophilic and Facultatively Chemolithoautotrophic Sulfate Reducer Archaeoglobus sulfaticallidus Strain PM70-1T.</title>
        <authorList>
            <person name="Stokke R."/>
            <person name="Hocking W.P."/>
            <person name="Steinsbu B.O."/>
            <person name="Steen I.H."/>
        </authorList>
    </citation>
    <scope>NUCLEOTIDE SEQUENCE [LARGE SCALE GENOMIC DNA]</scope>
    <source>
        <strain evidence="1">PM70-1</strain>
    </source>
</reference>
<name>N0BDV0_9EURY</name>
<accession>N0BDV0</accession>
<evidence type="ECO:0000313" key="2">
    <source>
        <dbReference type="Proteomes" id="UP000013307"/>
    </source>
</evidence>
<organism evidence="1 2">
    <name type="scientific">Archaeoglobus sulfaticallidus PM70-1</name>
    <dbReference type="NCBI Taxonomy" id="387631"/>
    <lineage>
        <taxon>Archaea</taxon>
        <taxon>Methanobacteriati</taxon>
        <taxon>Methanobacteriota</taxon>
        <taxon>Archaeoglobi</taxon>
        <taxon>Archaeoglobales</taxon>
        <taxon>Archaeoglobaceae</taxon>
        <taxon>Archaeoglobus</taxon>
    </lineage>
</organism>
<dbReference type="AlphaFoldDB" id="N0BDV0"/>
<gene>
    <name evidence="1" type="ORF">Asulf_01184</name>
</gene>
<dbReference type="RefSeq" id="WP_015590781.1">
    <property type="nucleotide sequence ID" value="NC_021169.1"/>
</dbReference>
<dbReference type="OrthoDB" id="377401at2157"/>
<keyword evidence="2" id="KW-1185">Reference proteome</keyword>
<dbReference type="HOGENOM" id="CLU_1727145_0_0_2"/>
<dbReference type="Proteomes" id="UP000013307">
    <property type="component" value="Chromosome"/>
</dbReference>
<dbReference type="GeneID" id="15392825"/>
<dbReference type="STRING" id="387631.Asulf_01184"/>